<dbReference type="RefSeq" id="WP_184675302.1">
    <property type="nucleotide sequence ID" value="NZ_JACHGY010000001.1"/>
</dbReference>
<organism evidence="2 3">
    <name type="scientific">Algisphaera agarilytica</name>
    <dbReference type="NCBI Taxonomy" id="1385975"/>
    <lineage>
        <taxon>Bacteria</taxon>
        <taxon>Pseudomonadati</taxon>
        <taxon>Planctomycetota</taxon>
        <taxon>Phycisphaerae</taxon>
        <taxon>Phycisphaerales</taxon>
        <taxon>Phycisphaeraceae</taxon>
        <taxon>Algisphaera</taxon>
    </lineage>
</organism>
<dbReference type="Proteomes" id="UP000541810">
    <property type="component" value="Unassembled WGS sequence"/>
</dbReference>
<proteinExistence type="predicted"/>
<name>A0A7X0LJ68_9BACT</name>
<protein>
    <submittedName>
        <fullName evidence="2">Uncharacterized protein</fullName>
    </submittedName>
</protein>
<reference evidence="2 3" key="1">
    <citation type="submission" date="2020-08" db="EMBL/GenBank/DDBJ databases">
        <title>Genomic Encyclopedia of Type Strains, Phase IV (KMG-IV): sequencing the most valuable type-strain genomes for metagenomic binning, comparative biology and taxonomic classification.</title>
        <authorList>
            <person name="Goeker M."/>
        </authorList>
    </citation>
    <scope>NUCLEOTIDE SEQUENCE [LARGE SCALE GENOMIC DNA]</scope>
    <source>
        <strain evidence="2 3">DSM 103725</strain>
    </source>
</reference>
<keyword evidence="1" id="KW-0732">Signal</keyword>
<evidence type="ECO:0000313" key="2">
    <source>
        <dbReference type="EMBL" id="MBB6428296.1"/>
    </source>
</evidence>
<dbReference type="EMBL" id="JACHGY010000001">
    <property type="protein sequence ID" value="MBB6428296.1"/>
    <property type="molecule type" value="Genomic_DNA"/>
</dbReference>
<gene>
    <name evidence="2" type="ORF">HNQ40_000102</name>
</gene>
<feature type="signal peptide" evidence="1">
    <location>
        <begin position="1"/>
        <end position="21"/>
    </location>
</feature>
<keyword evidence="3" id="KW-1185">Reference proteome</keyword>
<evidence type="ECO:0000256" key="1">
    <source>
        <dbReference type="SAM" id="SignalP"/>
    </source>
</evidence>
<feature type="chain" id="PRO_5031323012" evidence="1">
    <location>
        <begin position="22"/>
        <end position="178"/>
    </location>
</feature>
<accession>A0A7X0LJ68</accession>
<sequence>MHQHFSLASALLSLIAVTATAHIDDPLLTDENFAKPFGPLQVQASGEGDGLATLTRQAGDQDAGVDWLIGGETDIPLDADHDVLTLTPNSAVGGGYYVTSLLFFKADGTFIAEKTWLEDTSRVAPQVLKSVAAFAESQGVDGASKYRLRIRINPVGKEGAGFVFDQITATRNTASEPK</sequence>
<evidence type="ECO:0000313" key="3">
    <source>
        <dbReference type="Proteomes" id="UP000541810"/>
    </source>
</evidence>
<comment type="caution">
    <text evidence="2">The sequence shown here is derived from an EMBL/GenBank/DDBJ whole genome shotgun (WGS) entry which is preliminary data.</text>
</comment>
<dbReference type="AlphaFoldDB" id="A0A7X0LJ68"/>